<proteinExistence type="predicted"/>
<reference evidence="1" key="1">
    <citation type="submission" date="2007-07" db="EMBL/GenBank/DDBJ databases">
        <title>PCAP assembly of the Caenorhabditis remanei genome.</title>
        <authorList>
            <consortium name="The Caenorhabditis remanei Sequencing Consortium"/>
            <person name="Wilson R.K."/>
        </authorList>
    </citation>
    <scope>NUCLEOTIDE SEQUENCE [LARGE SCALE GENOMIC DNA]</scope>
    <source>
        <strain evidence="1">PB4641</strain>
    </source>
</reference>
<sequence>MPPTEDQVVAVQKIADDEEQEMFRVL</sequence>
<dbReference type="InParanoid" id="E3LMS5"/>
<evidence type="ECO:0000313" key="1">
    <source>
        <dbReference type="EMBL" id="EFP02769.1"/>
    </source>
</evidence>
<dbReference type="AlphaFoldDB" id="E3LMS5"/>
<dbReference type="EMBL" id="DS268411">
    <property type="protein sequence ID" value="EFP02769.1"/>
    <property type="molecule type" value="Genomic_DNA"/>
</dbReference>
<accession>E3LMS5</accession>
<protein>
    <submittedName>
        <fullName evidence="1">Uncharacterized protein</fullName>
    </submittedName>
</protein>
<dbReference type="HOGENOM" id="CLU_3417457_0_0_1"/>
<gene>
    <name evidence="1" type="ORF">CRE_28496</name>
</gene>
<keyword evidence="2" id="KW-1185">Reference proteome</keyword>
<evidence type="ECO:0000313" key="2">
    <source>
        <dbReference type="Proteomes" id="UP000008281"/>
    </source>
</evidence>
<dbReference type="Proteomes" id="UP000008281">
    <property type="component" value="Unassembled WGS sequence"/>
</dbReference>
<organism evidence="2">
    <name type="scientific">Caenorhabditis remanei</name>
    <name type="common">Caenorhabditis vulgaris</name>
    <dbReference type="NCBI Taxonomy" id="31234"/>
    <lineage>
        <taxon>Eukaryota</taxon>
        <taxon>Metazoa</taxon>
        <taxon>Ecdysozoa</taxon>
        <taxon>Nematoda</taxon>
        <taxon>Chromadorea</taxon>
        <taxon>Rhabditida</taxon>
        <taxon>Rhabditina</taxon>
        <taxon>Rhabditomorpha</taxon>
        <taxon>Rhabditoidea</taxon>
        <taxon>Rhabditidae</taxon>
        <taxon>Peloderinae</taxon>
        <taxon>Caenorhabditis</taxon>
    </lineage>
</organism>
<name>E3LMS5_CAERE</name>